<accession>A0A2N3NE85</accession>
<reference evidence="4 5" key="1">
    <citation type="journal article" date="2017" name="G3 (Bethesda)">
        <title>First Draft Genome Sequence of the Pathogenic Fungus Lomentospora prolificans (Formerly Scedosporium prolificans).</title>
        <authorList>
            <person name="Luo R."/>
            <person name="Zimin A."/>
            <person name="Workman R."/>
            <person name="Fan Y."/>
            <person name="Pertea G."/>
            <person name="Grossman N."/>
            <person name="Wear M.P."/>
            <person name="Jia B."/>
            <person name="Miller H."/>
            <person name="Casadevall A."/>
            <person name="Timp W."/>
            <person name="Zhang S.X."/>
            <person name="Salzberg S.L."/>
        </authorList>
    </citation>
    <scope>NUCLEOTIDE SEQUENCE [LARGE SCALE GENOMIC DNA]</scope>
    <source>
        <strain evidence="4 5">JHH-5317</strain>
    </source>
</reference>
<gene>
    <name evidence="4" type="ORF">jhhlp_002464</name>
</gene>
<dbReference type="AlphaFoldDB" id="A0A2N3NE85"/>
<feature type="signal peptide" evidence="2">
    <location>
        <begin position="1"/>
        <end position="18"/>
    </location>
</feature>
<dbReference type="InterPro" id="IPR018535">
    <property type="entry name" value="DUF1996"/>
</dbReference>
<organism evidence="4 5">
    <name type="scientific">Lomentospora prolificans</name>
    <dbReference type="NCBI Taxonomy" id="41688"/>
    <lineage>
        <taxon>Eukaryota</taxon>
        <taxon>Fungi</taxon>
        <taxon>Dikarya</taxon>
        <taxon>Ascomycota</taxon>
        <taxon>Pezizomycotina</taxon>
        <taxon>Sordariomycetes</taxon>
        <taxon>Hypocreomycetidae</taxon>
        <taxon>Microascales</taxon>
        <taxon>Microascaceae</taxon>
        <taxon>Lomentospora</taxon>
    </lineage>
</organism>
<dbReference type="Proteomes" id="UP000233524">
    <property type="component" value="Unassembled WGS sequence"/>
</dbReference>
<dbReference type="VEuPathDB" id="FungiDB:jhhlp_002464"/>
<dbReference type="PANTHER" id="PTHR43662:SF7">
    <property type="entry name" value="DUF1996 DOMAIN-CONTAINING PROTEIN"/>
    <property type="match status" value="1"/>
</dbReference>
<name>A0A2N3NE85_9PEZI</name>
<dbReference type="Pfam" id="PF09362">
    <property type="entry name" value="DUF1996"/>
    <property type="match status" value="1"/>
</dbReference>
<evidence type="ECO:0000313" key="5">
    <source>
        <dbReference type="Proteomes" id="UP000233524"/>
    </source>
</evidence>
<comment type="caution">
    <text evidence="4">The sequence shown here is derived from an EMBL/GenBank/DDBJ whole genome shotgun (WGS) entry which is preliminary data.</text>
</comment>
<feature type="domain" description="DUF1996" evidence="3">
    <location>
        <begin position="34"/>
        <end position="286"/>
    </location>
</feature>
<dbReference type="PANTHER" id="PTHR43662">
    <property type="match status" value="1"/>
</dbReference>
<keyword evidence="2" id="KW-0732">Signal</keyword>
<dbReference type="InParanoid" id="A0A2N3NE85"/>
<sequence length="493" mass="54431">MLTRPYLAALLSAVGVDAFWRMECPHRLGLARIDPLVNPGVASQHAHAIYGSNGFGINSGFDQLAAGDCTSCRVKQDKSAYWHPQLYFKDAATGEFEEVKPLGGMLAYYFLNGQDIQPFPPGFRMIAGDNKRRDFTAPWDYTGPDPEKSTWRAKGYVEQDILKQLAIGVNCLNYAKPGEPTLMRHYLPDKAFIDENCPDGIRFELMFPSCWVGDNVLDSANHQDHVAYPDTVMDGPCPSDFPVRLPGLMFESFYNTVEFKSRSGSYVLANDDTQGFGYHGDFISGWDEETLRQAVNQCTNMSGRIDDCPVFQLQSESDASQCNLDTPSILSAENVFGPMASLPGFGQIVGGIIDDIVDNIVDPIIGGGDNGGVFKEDPVPVNIASEESEPEAEAEPEPEPAPEPTPELEPTTAPEPVVTAAPEPVTEEDDDEYFSTQYVRNGNVMSKILWVQEVVWVTEVPSNAETATVVADAPVRKNKRSHRHMHGHLRHRH</sequence>
<evidence type="ECO:0000256" key="1">
    <source>
        <dbReference type="SAM" id="MobiDB-lite"/>
    </source>
</evidence>
<feature type="chain" id="PRO_5015008055" description="DUF1996 domain-containing protein" evidence="2">
    <location>
        <begin position="19"/>
        <end position="493"/>
    </location>
</feature>
<proteinExistence type="predicted"/>
<feature type="region of interest" description="Disordered" evidence="1">
    <location>
        <begin position="384"/>
        <end position="428"/>
    </location>
</feature>
<keyword evidence="5" id="KW-1185">Reference proteome</keyword>
<dbReference type="OrthoDB" id="74764at2759"/>
<feature type="compositionally biased region" description="Acidic residues" evidence="1">
    <location>
        <begin position="386"/>
        <end position="400"/>
    </location>
</feature>
<protein>
    <recommendedName>
        <fullName evidence="3">DUF1996 domain-containing protein</fullName>
    </recommendedName>
</protein>
<dbReference type="STRING" id="41688.A0A2N3NE85"/>
<feature type="compositionally biased region" description="Low complexity" evidence="1">
    <location>
        <begin position="408"/>
        <end position="424"/>
    </location>
</feature>
<evidence type="ECO:0000259" key="3">
    <source>
        <dbReference type="Pfam" id="PF09362"/>
    </source>
</evidence>
<dbReference type="EMBL" id="NLAX01000008">
    <property type="protein sequence ID" value="PKS10707.1"/>
    <property type="molecule type" value="Genomic_DNA"/>
</dbReference>
<evidence type="ECO:0000313" key="4">
    <source>
        <dbReference type="EMBL" id="PKS10707.1"/>
    </source>
</evidence>
<evidence type="ECO:0000256" key="2">
    <source>
        <dbReference type="SAM" id="SignalP"/>
    </source>
</evidence>